<evidence type="ECO:0008006" key="5">
    <source>
        <dbReference type="Google" id="ProtNLM"/>
    </source>
</evidence>
<name>B8MD55_TALSN</name>
<dbReference type="InterPro" id="IPR021848">
    <property type="entry name" value="HODM_asu-like"/>
</dbReference>
<dbReference type="HOGENOM" id="CLU_025462_3_0_1"/>
<dbReference type="OrthoDB" id="5043642at2759"/>
<dbReference type="GeneID" id="8109157"/>
<protein>
    <recommendedName>
        <fullName evidence="5">HRQ family protein</fullName>
    </recommendedName>
</protein>
<evidence type="ECO:0000256" key="2">
    <source>
        <dbReference type="SAM" id="Phobius"/>
    </source>
</evidence>
<dbReference type="OMA" id="QFICARY"/>
<dbReference type="Pfam" id="PF11927">
    <property type="entry name" value="HODM_asu-like"/>
    <property type="match status" value="1"/>
</dbReference>
<keyword evidence="4" id="KW-1185">Reference proteome</keyword>
<dbReference type="PhylomeDB" id="B8MD55"/>
<dbReference type="RefSeq" id="XP_002481572.1">
    <property type="nucleotide sequence ID" value="XM_002481527.1"/>
</dbReference>
<dbReference type="EMBL" id="EQ962655">
    <property type="protein sequence ID" value="EED17580.1"/>
    <property type="molecule type" value="Genomic_DNA"/>
</dbReference>
<dbReference type="eggNOG" id="ENOG502QQRB">
    <property type="taxonomic scope" value="Eukaryota"/>
</dbReference>
<keyword evidence="2" id="KW-0472">Membrane</keyword>
<gene>
    <name evidence="3" type="ORF">TSTA_113950</name>
</gene>
<feature type="region of interest" description="Disordered" evidence="1">
    <location>
        <begin position="37"/>
        <end position="71"/>
    </location>
</feature>
<feature type="transmembrane region" description="Helical" evidence="2">
    <location>
        <begin position="6"/>
        <end position="26"/>
    </location>
</feature>
<sequence length="489" mass="56877">MTFHIWSLQWLVGLALLGTTVIYVAFTRVRGRSILSRARKTSTSKTPPRSLSPEKKPSASSGAPDTCYSDALPPPRREAMLNMKSKIPKTASKHISEEHILKNILPMTQNYETASDGLYTSMGFSVKEIKEMGDFLDYSALSGVPLPNAHQEFKIEKALPRPYRPFRWNYHQTMSLKKLETDWWVELENTYKERIAQRKALYEKHGKDVLDWMPGSELACKELMEMVLQFICARYPQYFSIRDDRILVNKILETEQDIRSKQPLEILMDNVPEDFAITLRDDKTGYYVFRAGVICSSLGWNVGTKIGLQLHEIHAPVPDYKEKMRFSMDRFFTKMPADKPIQRGSWGLEIDKPLYMPAGHPHEQHRLSQKPDLALKDCFLRVDWQTLRRLPISGGIVFNFKAIFTPVQEFRDEPKIPALVAKILRNGKENLMKYKSTWHVEHVVLPALDKWNKEQEDSGAIERNWEVTTLDEDPWYKGWEDKWHRQQGF</sequence>
<proteinExistence type="predicted"/>
<evidence type="ECO:0000313" key="4">
    <source>
        <dbReference type="Proteomes" id="UP000001745"/>
    </source>
</evidence>
<reference evidence="4" key="1">
    <citation type="journal article" date="2015" name="Genome Announc.">
        <title>Genome sequence of the AIDS-associated pathogen Penicillium marneffei (ATCC18224) and its near taxonomic relative Talaromyces stipitatus (ATCC10500).</title>
        <authorList>
            <person name="Nierman W.C."/>
            <person name="Fedorova-Abrams N.D."/>
            <person name="Andrianopoulos A."/>
        </authorList>
    </citation>
    <scope>NUCLEOTIDE SEQUENCE [LARGE SCALE GENOMIC DNA]</scope>
    <source>
        <strain evidence="4">ATCC 10500 / CBS 375.48 / QM 6759 / NRRL 1006</strain>
    </source>
</reference>
<dbReference type="STRING" id="441959.B8MD55"/>
<dbReference type="AlphaFoldDB" id="B8MD55"/>
<dbReference type="InParanoid" id="B8MD55"/>
<keyword evidence="2" id="KW-0812">Transmembrane</keyword>
<evidence type="ECO:0000313" key="3">
    <source>
        <dbReference type="EMBL" id="EED17580.1"/>
    </source>
</evidence>
<keyword evidence="2" id="KW-1133">Transmembrane helix</keyword>
<organism evidence="3 4">
    <name type="scientific">Talaromyces stipitatus (strain ATCC 10500 / CBS 375.48 / QM 6759 / NRRL 1006)</name>
    <name type="common">Penicillium stipitatum</name>
    <dbReference type="NCBI Taxonomy" id="441959"/>
    <lineage>
        <taxon>Eukaryota</taxon>
        <taxon>Fungi</taxon>
        <taxon>Dikarya</taxon>
        <taxon>Ascomycota</taxon>
        <taxon>Pezizomycotina</taxon>
        <taxon>Eurotiomycetes</taxon>
        <taxon>Eurotiomycetidae</taxon>
        <taxon>Eurotiales</taxon>
        <taxon>Trichocomaceae</taxon>
        <taxon>Talaromyces</taxon>
        <taxon>Talaromyces sect. Talaromyces</taxon>
    </lineage>
</organism>
<evidence type="ECO:0000256" key="1">
    <source>
        <dbReference type="SAM" id="MobiDB-lite"/>
    </source>
</evidence>
<dbReference type="VEuPathDB" id="FungiDB:TSTA_113950"/>
<dbReference type="Proteomes" id="UP000001745">
    <property type="component" value="Unassembled WGS sequence"/>
</dbReference>
<accession>B8MD55</accession>